<dbReference type="AlphaFoldDB" id="A0ABD1CR25"/>
<comment type="caution">
    <text evidence="1">The sequence shown here is derived from an EMBL/GenBank/DDBJ whole genome shotgun (WGS) entry which is preliminary data.</text>
</comment>
<organism evidence="1 2">
    <name type="scientific">Culex pipiens pipiens</name>
    <name type="common">Northern house mosquito</name>
    <dbReference type="NCBI Taxonomy" id="38569"/>
    <lineage>
        <taxon>Eukaryota</taxon>
        <taxon>Metazoa</taxon>
        <taxon>Ecdysozoa</taxon>
        <taxon>Arthropoda</taxon>
        <taxon>Hexapoda</taxon>
        <taxon>Insecta</taxon>
        <taxon>Pterygota</taxon>
        <taxon>Neoptera</taxon>
        <taxon>Endopterygota</taxon>
        <taxon>Diptera</taxon>
        <taxon>Nematocera</taxon>
        <taxon>Culicoidea</taxon>
        <taxon>Culicidae</taxon>
        <taxon>Culicinae</taxon>
        <taxon>Culicini</taxon>
        <taxon>Culex</taxon>
        <taxon>Culex</taxon>
    </lineage>
</organism>
<sequence length="126" mass="14522">MALCFKLVRNNQRPGRNGAAMPWEATDHIYVDKDNLISVRAVVLGHCRKLNLATFDHIMHIRQHFGKAEYWISTPISCSRFFNFFTKKICDSTQIASAAKTCTRTFFRKRLPQGSTQPTTSRTNRQ</sequence>
<reference evidence="1 2" key="1">
    <citation type="submission" date="2024-05" db="EMBL/GenBank/DDBJ databases">
        <title>Culex pipiens pipiens assembly and annotation.</title>
        <authorList>
            <person name="Alout H."/>
            <person name="Durand T."/>
        </authorList>
    </citation>
    <scope>NUCLEOTIDE SEQUENCE [LARGE SCALE GENOMIC DNA]</scope>
    <source>
        <strain evidence="1">HA-2024</strain>
        <tissue evidence="1">Whole body</tissue>
    </source>
</reference>
<evidence type="ECO:0000313" key="1">
    <source>
        <dbReference type="EMBL" id="KAL1378882.1"/>
    </source>
</evidence>
<proteinExistence type="predicted"/>
<name>A0ABD1CR25_CULPP</name>
<evidence type="ECO:0000313" key="2">
    <source>
        <dbReference type="Proteomes" id="UP001562425"/>
    </source>
</evidence>
<gene>
    <name evidence="1" type="ORF">pipiens_015297</name>
</gene>
<dbReference type="Proteomes" id="UP001562425">
    <property type="component" value="Unassembled WGS sequence"/>
</dbReference>
<accession>A0ABD1CR25</accession>
<protein>
    <submittedName>
        <fullName evidence="1">Uncharacterized protein</fullName>
    </submittedName>
</protein>
<keyword evidence="2" id="KW-1185">Reference proteome</keyword>
<dbReference type="EMBL" id="JBEHCU010010032">
    <property type="protein sequence ID" value="KAL1378882.1"/>
    <property type="molecule type" value="Genomic_DNA"/>
</dbReference>